<sequence length="47" mass="5300">MQLRGAFIVQFTIAVFLLKEIGGRRPWDIPAAIFDINTIASQANWPL</sequence>
<name>A0A2L2XBC0_9FIRM</name>
<accession>A0A2L2XBC0</accession>
<gene>
    <name evidence="1" type="ORF">DCCM_2501</name>
</gene>
<comment type="caution">
    <text evidence="1">The sequence shown here is derived from an EMBL/GenBank/DDBJ whole genome shotgun (WGS) entry which is preliminary data.</text>
</comment>
<evidence type="ECO:0000313" key="2">
    <source>
        <dbReference type="Proteomes" id="UP000239549"/>
    </source>
</evidence>
<evidence type="ECO:0000313" key="1">
    <source>
        <dbReference type="EMBL" id="GBF33400.1"/>
    </source>
</evidence>
<dbReference type="Proteomes" id="UP000239549">
    <property type="component" value="Unassembled WGS sequence"/>
</dbReference>
<reference evidence="2" key="1">
    <citation type="submission" date="2018-02" db="EMBL/GenBank/DDBJ databases">
        <title>Genome sequence of Desulfocucumis palustris strain NAW-5.</title>
        <authorList>
            <person name="Watanabe M."/>
            <person name="Kojima H."/>
            <person name="Fukui M."/>
        </authorList>
    </citation>
    <scope>NUCLEOTIDE SEQUENCE [LARGE SCALE GENOMIC DNA]</scope>
    <source>
        <strain evidence="2">NAW-5</strain>
    </source>
</reference>
<proteinExistence type="predicted"/>
<dbReference type="EMBL" id="BFAV01000098">
    <property type="protein sequence ID" value="GBF33400.1"/>
    <property type="molecule type" value="Genomic_DNA"/>
</dbReference>
<keyword evidence="2" id="KW-1185">Reference proteome</keyword>
<protein>
    <submittedName>
        <fullName evidence="1">Uncharacterized protein</fullName>
    </submittedName>
</protein>
<organism evidence="1 2">
    <name type="scientific">Desulfocucumis palustris</name>
    <dbReference type="NCBI Taxonomy" id="1898651"/>
    <lineage>
        <taxon>Bacteria</taxon>
        <taxon>Bacillati</taxon>
        <taxon>Bacillota</taxon>
        <taxon>Clostridia</taxon>
        <taxon>Eubacteriales</taxon>
        <taxon>Desulfocucumaceae</taxon>
        <taxon>Desulfocucumis</taxon>
    </lineage>
</organism>
<dbReference type="AlphaFoldDB" id="A0A2L2XBC0"/>